<organism evidence="1 2">
    <name type="scientific">Dermacentor silvarum</name>
    <name type="common">Tick</name>
    <dbReference type="NCBI Taxonomy" id="543639"/>
    <lineage>
        <taxon>Eukaryota</taxon>
        <taxon>Metazoa</taxon>
        <taxon>Ecdysozoa</taxon>
        <taxon>Arthropoda</taxon>
        <taxon>Chelicerata</taxon>
        <taxon>Arachnida</taxon>
        <taxon>Acari</taxon>
        <taxon>Parasitiformes</taxon>
        <taxon>Ixodida</taxon>
        <taxon>Ixodoidea</taxon>
        <taxon>Ixodidae</taxon>
        <taxon>Rhipicephalinae</taxon>
        <taxon>Dermacentor</taxon>
    </lineage>
</organism>
<comment type="caution">
    <text evidence="1">The sequence shown here is derived from an EMBL/GenBank/DDBJ whole genome shotgun (WGS) entry which is preliminary data.</text>
</comment>
<evidence type="ECO:0000313" key="1">
    <source>
        <dbReference type="EMBL" id="KAH7979261.1"/>
    </source>
</evidence>
<dbReference type="Proteomes" id="UP000821865">
    <property type="component" value="Chromosome 1"/>
</dbReference>
<evidence type="ECO:0000313" key="2">
    <source>
        <dbReference type="Proteomes" id="UP000821865"/>
    </source>
</evidence>
<sequence>MSGSSMEALAASRSSRSSSEERPRSTPPRVDTARSWLAAAACSGYSFFTWLPVVCSAVLYAGYMDQYPEVARRDASWPFTIMLVVINVGGKQVRYSRKKIVKKILACEGRYPSLPLRMASMWAKARLHIARRLAIERSILYAVSLEWFTERALLILAAVLCAGSLVVSSFTHDILELVVLLGIVYGMGVASTSIVPTVLMVHHFDKYRATALALVSGSVDVSGMMTPSLVQLFIDKYGFSGCLLLLGGLSLNLFIACIFLKRPRKEPDDGTGETGADACTEGETVKAPGEATSAAERLELKEPGSGRGDHSLGEGGAAIPMWQPSRGDVRAWLRNTVSLAMVHVRPSQNRHGDVDARTVEESPAKTMHAKADMVNRVSSLKLYKKFNESAVSGSVEIAGFKSDKEGVQLEKASDSPGIEEHHEISPERDVGDQDRSKGAVGGTFGFVHKLRAVSTGYIWMVCMSKGASNFSSYTFGLVIVDYAHESGVLGQRAALLPALFSLGCLVATLTTGPAVDRSWVSKYSAMMLSCVIQTCALTASSVWRSFPVLALCAFLGGVGRGVRCFLFPVLISDRCSLDDLPAALSYHERRVQRRSVSQDSGHRYAPV</sequence>
<protein>
    <submittedName>
        <fullName evidence="1">Uncharacterized protein</fullName>
    </submittedName>
</protein>
<proteinExistence type="predicted"/>
<keyword evidence="2" id="KW-1185">Reference proteome</keyword>
<reference evidence="1" key="1">
    <citation type="submission" date="2020-05" db="EMBL/GenBank/DDBJ databases">
        <title>Large-scale comparative analyses of tick genomes elucidate their genetic diversity and vector capacities.</title>
        <authorList>
            <person name="Jia N."/>
            <person name="Wang J."/>
            <person name="Shi W."/>
            <person name="Du L."/>
            <person name="Sun Y."/>
            <person name="Zhan W."/>
            <person name="Jiang J."/>
            <person name="Wang Q."/>
            <person name="Zhang B."/>
            <person name="Ji P."/>
            <person name="Sakyi L.B."/>
            <person name="Cui X."/>
            <person name="Yuan T."/>
            <person name="Jiang B."/>
            <person name="Yang W."/>
            <person name="Lam T.T.-Y."/>
            <person name="Chang Q."/>
            <person name="Ding S."/>
            <person name="Wang X."/>
            <person name="Zhu J."/>
            <person name="Ruan X."/>
            <person name="Zhao L."/>
            <person name="Wei J."/>
            <person name="Que T."/>
            <person name="Du C."/>
            <person name="Cheng J."/>
            <person name="Dai P."/>
            <person name="Han X."/>
            <person name="Huang E."/>
            <person name="Gao Y."/>
            <person name="Liu J."/>
            <person name="Shao H."/>
            <person name="Ye R."/>
            <person name="Li L."/>
            <person name="Wei W."/>
            <person name="Wang X."/>
            <person name="Wang C."/>
            <person name="Yang T."/>
            <person name="Huo Q."/>
            <person name="Li W."/>
            <person name="Guo W."/>
            <person name="Chen H."/>
            <person name="Zhou L."/>
            <person name="Ni X."/>
            <person name="Tian J."/>
            <person name="Zhou Y."/>
            <person name="Sheng Y."/>
            <person name="Liu T."/>
            <person name="Pan Y."/>
            <person name="Xia L."/>
            <person name="Li J."/>
            <person name="Zhao F."/>
            <person name="Cao W."/>
        </authorList>
    </citation>
    <scope>NUCLEOTIDE SEQUENCE</scope>
    <source>
        <strain evidence="1">Dsil-2018</strain>
    </source>
</reference>
<name>A0ACB8DY37_DERSI</name>
<gene>
    <name evidence="1" type="ORF">HPB49_008873</name>
</gene>
<accession>A0ACB8DY37</accession>
<dbReference type="EMBL" id="CM023470">
    <property type="protein sequence ID" value="KAH7979261.1"/>
    <property type="molecule type" value="Genomic_DNA"/>
</dbReference>